<feature type="chain" id="PRO_5012246204" description="Circadian clock-controlled protein" evidence="1">
    <location>
        <begin position="18"/>
        <end position="246"/>
    </location>
</feature>
<dbReference type="Gene3D" id="3.15.10.30">
    <property type="entry name" value="Haemolymph juvenile hormone binding protein"/>
    <property type="match status" value="1"/>
</dbReference>
<evidence type="ECO:0000256" key="1">
    <source>
        <dbReference type="SAM" id="SignalP"/>
    </source>
</evidence>
<dbReference type="OrthoDB" id="6370791at2759"/>
<gene>
    <name evidence="2" type="ORF">APICC_08896</name>
</gene>
<organism evidence="2 3">
    <name type="scientific">Apis cerana cerana</name>
    <name type="common">Oriental honeybee</name>
    <dbReference type="NCBI Taxonomy" id="94128"/>
    <lineage>
        <taxon>Eukaryota</taxon>
        <taxon>Metazoa</taxon>
        <taxon>Ecdysozoa</taxon>
        <taxon>Arthropoda</taxon>
        <taxon>Hexapoda</taxon>
        <taxon>Insecta</taxon>
        <taxon>Pterygota</taxon>
        <taxon>Neoptera</taxon>
        <taxon>Endopterygota</taxon>
        <taxon>Hymenoptera</taxon>
        <taxon>Apocrita</taxon>
        <taxon>Aculeata</taxon>
        <taxon>Apoidea</taxon>
        <taxon>Anthophila</taxon>
        <taxon>Apidae</taxon>
        <taxon>Apis</taxon>
    </lineage>
</organism>
<name>A0A2A3ELZ2_APICC</name>
<proteinExistence type="predicted"/>
<evidence type="ECO:0000313" key="2">
    <source>
        <dbReference type="EMBL" id="PBC32514.1"/>
    </source>
</evidence>
<dbReference type="Proteomes" id="UP000242457">
    <property type="component" value="Unassembled WGS sequence"/>
</dbReference>
<dbReference type="Pfam" id="PF06585">
    <property type="entry name" value="JHBP"/>
    <property type="match status" value="1"/>
</dbReference>
<dbReference type="PANTHER" id="PTHR11008:SF29">
    <property type="entry name" value="IP17226P"/>
    <property type="match status" value="1"/>
</dbReference>
<keyword evidence="1" id="KW-0732">Signal</keyword>
<reference evidence="2 3" key="1">
    <citation type="submission" date="2014-07" db="EMBL/GenBank/DDBJ databases">
        <title>Genomic and transcriptomic analysis on Apis cerana provide comprehensive insights into honey bee biology.</title>
        <authorList>
            <person name="Diao Q."/>
            <person name="Sun L."/>
            <person name="Zheng H."/>
            <person name="Zheng H."/>
            <person name="Xu S."/>
            <person name="Wang S."/>
            <person name="Zeng Z."/>
            <person name="Hu F."/>
            <person name="Su S."/>
            <person name="Wu J."/>
        </authorList>
    </citation>
    <scope>NUCLEOTIDE SEQUENCE [LARGE SCALE GENOMIC DNA]</scope>
    <source>
        <tissue evidence="2">Pupae without intestine</tissue>
    </source>
</reference>
<sequence length="246" mass="27252">MRLFALVLATVLITCHASSVIEIYRNNEYDEYENKGGQLVGFLEKLKEYIKNGNPKLSIPVLDPLQIKNMSIDLNEKGLISLKGILKNLRSNGLSDYKVNQGDFMLAGLKVDVGLLFNQISVMTDYNVTGTLVDSFSIFGNGNIRVVVKGLNVTVDMKLGVKNNTLNISNLTFNAHLKEFNCAITGLYNDEEVSKLLSKAITEVLPGLLDDYQTEISNYASPIIANTLNKFLNNLSLKDLIDIIRG</sequence>
<feature type="signal peptide" evidence="1">
    <location>
        <begin position="1"/>
        <end position="17"/>
    </location>
</feature>
<evidence type="ECO:0008006" key="4">
    <source>
        <dbReference type="Google" id="ProtNLM"/>
    </source>
</evidence>
<protein>
    <recommendedName>
        <fullName evidence="4">Circadian clock-controlled protein</fullName>
    </recommendedName>
</protein>
<accession>A0A2A3ELZ2</accession>
<dbReference type="EMBL" id="KZ288215">
    <property type="protein sequence ID" value="PBC32514.1"/>
    <property type="molecule type" value="Genomic_DNA"/>
</dbReference>
<dbReference type="InterPro" id="IPR010562">
    <property type="entry name" value="Haemolymph_juvenile_hormone-bd"/>
</dbReference>
<dbReference type="GO" id="GO:0005615">
    <property type="term" value="C:extracellular space"/>
    <property type="evidence" value="ECO:0007669"/>
    <property type="project" value="TreeGrafter"/>
</dbReference>
<keyword evidence="3" id="KW-1185">Reference proteome</keyword>
<dbReference type="InterPro" id="IPR038606">
    <property type="entry name" value="To_sf"/>
</dbReference>
<dbReference type="SMART" id="SM00700">
    <property type="entry name" value="JHBP"/>
    <property type="match status" value="1"/>
</dbReference>
<evidence type="ECO:0000313" key="3">
    <source>
        <dbReference type="Proteomes" id="UP000242457"/>
    </source>
</evidence>
<dbReference type="AlphaFoldDB" id="A0A2A3ELZ2"/>
<dbReference type="PANTHER" id="PTHR11008">
    <property type="entry name" value="PROTEIN TAKEOUT-LIKE PROTEIN"/>
    <property type="match status" value="1"/>
</dbReference>